<proteinExistence type="predicted"/>
<name>A0A1M5U7J5_9FLAO</name>
<reference evidence="9" key="2">
    <citation type="submission" date="2016-11" db="EMBL/GenBank/DDBJ databases">
        <authorList>
            <person name="Jaros S."/>
            <person name="Januszkiewicz K."/>
            <person name="Wedrychowicz H."/>
        </authorList>
    </citation>
    <scope>NUCLEOTIDE SEQUENCE [LARGE SCALE GENOMIC DNA]</scope>
    <source>
        <strain evidence="9">DSM 19859</strain>
    </source>
</reference>
<feature type="domain" description="Alpha-L-rhamnosidase C-terminal" evidence="7">
    <location>
        <begin position="810"/>
        <end position="875"/>
    </location>
</feature>
<dbReference type="PIRSF" id="PIRSF010631">
    <property type="entry name" value="A-rhamnsds"/>
    <property type="match status" value="1"/>
</dbReference>
<keyword evidence="3" id="KW-0378">Hydrolase</keyword>
<keyword evidence="11" id="KW-1185">Reference proteome</keyword>
<dbReference type="GO" id="GO:0030596">
    <property type="term" value="F:alpha-L-rhamnosidase activity"/>
    <property type="evidence" value="ECO:0007669"/>
    <property type="project" value="UniProtKB-EC"/>
</dbReference>
<dbReference type="Pfam" id="PF17389">
    <property type="entry name" value="Bac_rhamnosid6H"/>
    <property type="match status" value="1"/>
</dbReference>
<dbReference type="EC" id="3.2.1.40" evidence="2"/>
<evidence type="ECO:0000313" key="10">
    <source>
        <dbReference type="Proteomes" id="UP000184240"/>
    </source>
</evidence>
<dbReference type="InterPro" id="IPR035398">
    <property type="entry name" value="Bac_rhamnosid_C"/>
</dbReference>
<evidence type="ECO:0000256" key="1">
    <source>
        <dbReference type="ARBA" id="ARBA00001445"/>
    </source>
</evidence>
<reference evidence="8 11" key="3">
    <citation type="submission" date="2018-07" db="EMBL/GenBank/DDBJ databases">
        <title>Leeuwenhoekiella genomics.</title>
        <authorList>
            <person name="Tahon G."/>
            <person name="Willems A."/>
        </authorList>
    </citation>
    <scope>NUCLEOTIDE SEQUENCE [LARGE SCALE GENOMIC DNA]</scope>
    <source>
        <strain evidence="8 11">LMG 24856</strain>
    </source>
</reference>
<comment type="catalytic activity">
    <reaction evidence="1">
        <text>Hydrolysis of terminal non-reducing alpha-L-rhamnose residues in alpha-L-rhamnosides.</text>
        <dbReference type="EC" id="3.2.1.40"/>
    </reaction>
</comment>
<evidence type="ECO:0000259" key="4">
    <source>
        <dbReference type="Pfam" id="PF05592"/>
    </source>
</evidence>
<evidence type="ECO:0000259" key="5">
    <source>
        <dbReference type="Pfam" id="PF08531"/>
    </source>
</evidence>
<dbReference type="Proteomes" id="UP000184240">
    <property type="component" value="Unassembled WGS sequence"/>
</dbReference>
<sequence>MNYIPFSNRFFNQRIYYFLSFLVLGTTMFVSCKTETDFKPYDLKTEYLKDPIGLDAAAPRFTWKIDADSQYHQKEYQILVGQDSAEVAQGTGAVWEHASAEAINLVEFKGKELIPFTAYYWKVIAKDSSGASSSSEIARFETGMMQTENWQGHWITDTNSIEVKQAPYFRRAITLEKEVSKATAYITAAGLFEFYINGNKIGNHFMDPVYTRFDKRNAYVTFDVSDAVKESSELALGVLLGNGWYNHQSTAVWNFDKAGWRNRPRFLLNLKVTYTDGTSEVIATDADWKTSLGQEVFNSIYTAEHIDARLNQSGWNTTDFDDSAWTPAQVVEAPSKHIVAQAIQPIRLVDTLTPVSITKLADTSYVFDLGRNISGITQLKVQGDAGTVFRVTHAEQLDSLGDVDLSNINVHYRSHDDSDPFQTDIYTLAGTGDEVFQPKFNYKGFQYVRVTSNEPVNLSIENLTGYFAHSDVEQVGEIKSSNEVLNKIWEATNAAYLSNLFGYPTDCPQREKNGWTGDAHINTETGLYNFDGITIYEKWLADHRDEQQPNGVLPSIVPTWGWGYDWGNGPDWTSTIAIIPWELYQFYGDDRALRLNYEAIKKYVDHITETENEDGLTTWGLGDWVPVKSVTPKEFTSSVYYFVDASILAKTAKLLGNEADAKIYADLATRVRSAINKKYLNTDTGIYESGLQTELSSALYFDVVPEHLRSKVAENLAKRVRADDKHIDVGLLGTKTILGALSENGYADLAYEVASQETYPSWGWWIKNGATTLYENWDIDAASDISRNHIMFGAIGAWMYKGLGGILPDEQAPGFKNIILKPNFVKGLEQFKASHKSPYGNIVSSWKREGNLVSYTVEIPTNSTASFNLKDFKEVMQEGEALKPELLTLSSGTHHFQIKL</sequence>
<gene>
    <name evidence="8" type="ORF">DSM01_2997</name>
    <name evidence="9" type="ORF">SAMN04487999_0577</name>
</gene>
<accession>A0A1M5U7J5</accession>
<dbReference type="Pfam" id="PF25788">
    <property type="entry name" value="Ig_Rha78A_N"/>
    <property type="match status" value="1"/>
</dbReference>
<feature type="domain" description="Alpha-L-rhamnosidase six-hairpin glycosidase" evidence="6">
    <location>
        <begin position="473"/>
        <end position="801"/>
    </location>
</feature>
<dbReference type="PANTHER" id="PTHR33307:SF6">
    <property type="entry name" value="ALPHA-RHAMNOSIDASE (EUROFUNG)-RELATED"/>
    <property type="match status" value="1"/>
</dbReference>
<evidence type="ECO:0000259" key="7">
    <source>
        <dbReference type="Pfam" id="PF17390"/>
    </source>
</evidence>
<dbReference type="SUPFAM" id="SSF48208">
    <property type="entry name" value="Six-hairpin glycosidases"/>
    <property type="match status" value="1"/>
</dbReference>
<evidence type="ECO:0000313" key="9">
    <source>
        <dbReference type="EMBL" id="SHH58871.1"/>
    </source>
</evidence>
<dbReference type="InterPro" id="IPR008902">
    <property type="entry name" value="Rhamnosid_concanavalin"/>
</dbReference>
<dbReference type="InterPro" id="IPR035396">
    <property type="entry name" value="Bac_rhamnosid6H"/>
</dbReference>
<dbReference type="Pfam" id="PF05592">
    <property type="entry name" value="Bac_rhamnosid"/>
    <property type="match status" value="1"/>
</dbReference>
<evidence type="ECO:0000259" key="6">
    <source>
        <dbReference type="Pfam" id="PF17389"/>
    </source>
</evidence>
<dbReference type="GO" id="GO:0005975">
    <property type="term" value="P:carbohydrate metabolic process"/>
    <property type="evidence" value="ECO:0007669"/>
    <property type="project" value="InterPro"/>
</dbReference>
<dbReference type="InterPro" id="IPR012341">
    <property type="entry name" value="6hp_glycosidase-like_sf"/>
</dbReference>
<evidence type="ECO:0000313" key="8">
    <source>
        <dbReference type="EMBL" id="RXG27478.1"/>
    </source>
</evidence>
<dbReference type="Pfam" id="PF08531">
    <property type="entry name" value="Bac_rhamnosid_N"/>
    <property type="match status" value="1"/>
</dbReference>
<dbReference type="RefSeq" id="WP_233430598.1">
    <property type="nucleotide sequence ID" value="NZ_FQXT01000001.1"/>
</dbReference>
<dbReference type="Proteomes" id="UP000290037">
    <property type="component" value="Unassembled WGS sequence"/>
</dbReference>
<organism evidence="9 10">
    <name type="scientific">Leeuwenhoekiella palythoae</name>
    <dbReference type="NCBI Taxonomy" id="573501"/>
    <lineage>
        <taxon>Bacteria</taxon>
        <taxon>Pseudomonadati</taxon>
        <taxon>Bacteroidota</taxon>
        <taxon>Flavobacteriia</taxon>
        <taxon>Flavobacteriales</taxon>
        <taxon>Flavobacteriaceae</taxon>
        <taxon>Leeuwenhoekiella</taxon>
    </lineage>
</organism>
<reference evidence="10" key="1">
    <citation type="submission" date="2016-11" db="EMBL/GenBank/DDBJ databases">
        <authorList>
            <person name="Varghese N."/>
            <person name="Submissions S."/>
        </authorList>
    </citation>
    <scope>NUCLEOTIDE SEQUENCE [LARGE SCALE GENOMIC DNA]</scope>
    <source>
        <strain evidence="10">DSM 19859</strain>
    </source>
</reference>
<evidence type="ECO:0000256" key="3">
    <source>
        <dbReference type="ARBA" id="ARBA00022801"/>
    </source>
</evidence>
<evidence type="ECO:0000313" key="11">
    <source>
        <dbReference type="Proteomes" id="UP000290037"/>
    </source>
</evidence>
<evidence type="ECO:0000256" key="2">
    <source>
        <dbReference type="ARBA" id="ARBA00012652"/>
    </source>
</evidence>
<dbReference type="InterPro" id="IPR013737">
    <property type="entry name" value="Bac_rhamnosid_N"/>
</dbReference>
<dbReference type="Gene3D" id="2.60.120.260">
    <property type="entry name" value="Galactose-binding domain-like"/>
    <property type="match status" value="2"/>
</dbReference>
<dbReference type="Gene3D" id="2.60.40.10">
    <property type="entry name" value="Immunoglobulins"/>
    <property type="match status" value="1"/>
</dbReference>
<protein>
    <recommendedName>
        <fullName evidence="2">alpha-L-rhamnosidase</fullName>
        <ecNumber evidence="2">3.2.1.40</ecNumber>
    </recommendedName>
</protein>
<dbReference type="PANTHER" id="PTHR33307">
    <property type="entry name" value="ALPHA-RHAMNOSIDASE (EUROFUNG)"/>
    <property type="match status" value="1"/>
</dbReference>
<dbReference type="Pfam" id="PF17390">
    <property type="entry name" value="Bac_rhamnosid_C"/>
    <property type="match status" value="1"/>
</dbReference>
<feature type="domain" description="Bacterial alpha-L-rhamnosidase N-terminal" evidence="5">
    <location>
        <begin position="177"/>
        <end position="349"/>
    </location>
</feature>
<dbReference type="EMBL" id="FQXT01000001">
    <property type="protein sequence ID" value="SHH58871.1"/>
    <property type="molecule type" value="Genomic_DNA"/>
</dbReference>
<dbReference type="Gene3D" id="2.60.420.10">
    <property type="entry name" value="Maltose phosphorylase, domain 3"/>
    <property type="match status" value="1"/>
</dbReference>
<dbReference type="InterPro" id="IPR013783">
    <property type="entry name" value="Ig-like_fold"/>
</dbReference>
<feature type="domain" description="Alpha-L-rhamnosidase concanavalin-like" evidence="4">
    <location>
        <begin position="359"/>
        <end position="468"/>
    </location>
</feature>
<dbReference type="Gene3D" id="1.50.10.10">
    <property type="match status" value="1"/>
</dbReference>
<dbReference type="EMBL" id="QOVN01000007">
    <property type="protein sequence ID" value="RXG27478.1"/>
    <property type="molecule type" value="Genomic_DNA"/>
</dbReference>
<dbReference type="InterPro" id="IPR008928">
    <property type="entry name" value="6-hairpin_glycosidase_sf"/>
</dbReference>
<dbReference type="InterPro" id="IPR016007">
    <property type="entry name" value="Alpha_rhamnosid"/>
</dbReference>
<dbReference type="STRING" id="573501.SAMN04487999_0577"/>
<dbReference type="AlphaFoldDB" id="A0A1M5U7J5"/>